<dbReference type="Gene3D" id="3.40.630.30">
    <property type="match status" value="1"/>
</dbReference>
<feature type="domain" description="N-acetyltransferase" evidence="1">
    <location>
        <begin position="3"/>
        <end position="177"/>
    </location>
</feature>
<name>D8U4X0_VOLCA</name>
<gene>
    <name evidence="2" type="ORF">VOLCADRAFT_106073</name>
</gene>
<dbReference type="KEGG" id="vcn:VOLCADRAFT_106073"/>
<dbReference type="InParanoid" id="D8U4X0"/>
<dbReference type="InterPro" id="IPR000182">
    <property type="entry name" value="GNAT_dom"/>
</dbReference>
<dbReference type="GO" id="GO:0016747">
    <property type="term" value="F:acyltransferase activity, transferring groups other than amino-acyl groups"/>
    <property type="evidence" value="ECO:0007669"/>
    <property type="project" value="InterPro"/>
</dbReference>
<evidence type="ECO:0000313" key="2">
    <source>
        <dbReference type="EMBL" id="EFJ45347.1"/>
    </source>
</evidence>
<dbReference type="SUPFAM" id="SSF55729">
    <property type="entry name" value="Acyl-CoA N-acyltransferases (Nat)"/>
    <property type="match status" value="1"/>
</dbReference>
<dbReference type="PROSITE" id="PS51186">
    <property type="entry name" value="GNAT"/>
    <property type="match status" value="1"/>
</dbReference>
<keyword evidence="3" id="KW-1185">Reference proteome</keyword>
<dbReference type="OrthoDB" id="543920at2759"/>
<dbReference type="InterPro" id="IPR016181">
    <property type="entry name" value="Acyl_CoA_acyltransferase"/>
</dbReference>
<dbReference type="Proteomes" id="UP000001058">
    <property type="component" value="Unassembled WGS sequence"/>
</dbReference>
<evidence type="ECO:0000259" key="1">
    <source>
        <dbReference type="PROSITE" id="PS51186"/>
    </source>
</evidence>
<dbReference type="Pfam" id="PF00583">
    <property type="entry name" value="Acetyltransf_1"/>
    <property type="match status" value="1"/>
</dbReference>
<proteinExistence type="predicted"/>
<dbReference type="EMBL" id="GL378358">
    <property type="protein sequence ID" value="EFJ45347.1"/>
    <property type="molecule type" value="Genomic_DNA"/>
</dbReference>
<dbReference type="CDD" id="cd04301">
    <property type="entry name" value="NAT_SF"/>
    <property type="match status" value="1"/>
</dbReference>
<accession>D8U4X0</accession>
<sequence>MSVAVRLLRREDIPASLRLHKFAKHDSQNVFSARFLANIAELHEYAADGRSGVRGLVACAPFDNDDEVVGALIAQWEEDYKCVLLTLVVRGDYRGRGVAKSLLDELLRASRVTGSAEVSETEVESVLEEATVRQSTRSSWYPYCIIQVTNNKWTYGGYRRFAYGYVAMHQEARRQAEGAHPSQQQRVVWLWYTGIAFLFTRTTSRTPITACKPAPARIHRTPGSSRSAS</sequence>
<dbReference type="GeneID" id="9616204"/>
<reference evidence="2 3" key="1">
    <citation type="journal article" date="2010" name="Science">
        <title>Genomic analysis of organismal complexity in the multicellular green alga Volvox carteri.</title>
        <authorList>
            <person name="Prochnik S.E."/>
            <person name="Umen J."/>
            <person name="Nedelcu A.M."/>
            <person name="Hallmann A."/>
            <person name="Miller S.M."/>
            <person name="Nishii I."/>
            <person name="Ferris P."/>
            <person name="Kuo A."/>
            <person name="Mitros T."/>
            <person name="Fritz-Laylin L.K."/>
            <person name="Hellsten U."/>
            <person name="Chapman J."/>
            <person name="Simakov O."/>
            <person name="Rensing S.A."/>
            <person name="Terry A."/>
            <person name="Pangilinan J."/>
            <person name="Kapitonov V."/>
            <person name="Jurka J."/>
            <person name="Salamov A."/>
            <person name="Shapiro H."/>
            <person name="Schmutz J."/>
            <person name="Grimwood J."/>
            <person name="Lindquist E."/>
            <person name="Lucas S."/>
            <person name="Grigoriev I.V."/>
            <person name="Schmitt R."/>
            <person name="Kirk D."/>
            <person name="Rokhsar D.S."/>
        </authorList>
    </citation>
    <scope>NUCLEOTIDE SEQUENCE [LARGE SCALE GENOMIC DNA]</scope>
    <source>
        <strain evidence="3">f. Nagariensis / Eve</strain>
    </source>
</reference>
<protein>
    <recommendedName>
        <fullName evidence="1">N-acetyltransferase domain-containing protein</fullName>
    </recommendedName>
</protein>
<evidence type="ECO:0000313" key="3">
    <source>
        <dbReference type="Proteomes" id="UP000001058"/>
    </source>
</evidence>
<dbReference type="AlphaFoldDB" id="D8U4X0"/>
<organism evidence="3">
    <name type="scientific">Volvox carteri f. nagariensis</name>
    <dbReference type="NCBI Taxonomy" id="3068"/>
    <lineage>
        <taxon>Eukaryota</taxon>
        <taxon>Viridiplantae</taxon>
        <taxon>Chlorophyta</taxon>
        <taxon>core chlorophytes</taxon>
        <taxon>Chlorophyceae</taxon>
        <taxon>CS clade</taxon>
        <taxon>Chlamydomonadales</taxon>
        <taxon>Volvocaceae</taxon>
        <taxon>Volvox</taxon>
    </lineage>
</organism>
<dbReference type="RefSeq" id="XP_002953723.1">
    <property type="nucleotide sequence ID" value="XM_002953677.1"/>
</dbReference>